<accession>A0ABQ8MLD8</accession>
<protein>
    <submittedName>
        <fullName evidence="1">Neuronal growth regulator 1</fullName>
    </submittedName>
</protein>
<dbReference type="InterPro" id="IPR036179">
    <property type="entry name" value="Ig-like_dom_sf"/>
</dbReference>
<keyword evidence="2" id="KW-1185">Reference proteome</keyword>
<proteinExistence type="predicted"/>
<evidence type="ECO:0000313" key="2">
    <source>
        <dbReference type="Proteomes" id="UP000830375"/>
    </source>
</evidence>
<dbReference type="EMBL" id="JACTAM010000006">
    <property type="protein sequence ID" value="KAI2663652.1"/>
    <property type="molecule type" value="Genomic_DNA"/>
</dbReference>
<sequence length="64" mass="7124">MRSHGVRPGQIALLRCEAAAVPSPVFEWYKGEKSEEHDTGSLWQLHLCGRQQVGNSQRQCASDS</sequence>
<dbReference type="Proteomes" id="UP000830375">
    <property type="component" value="Unassembled WGS sequence"/>
</dbReference>
<evidence type="ECO:0000313" key="1">
    <source>
        <dbReference type="EMBL" id="KAI2663652.1"/>
    </source>
</evidence>
<organism evidence="1 2">
    <name type="scientific">Labeo rohita</name>
    <name type="common">Indian major carp</name>
    <name type="synonym">Cyprinus rohita</name>
    <dbReference type="NCBI Taxonomy" id="84645"/>
    <lineage>
        <taxon>Eukaryota</taxon>
        <taxon>Metazoa</taxon>
        <taxon>Chordata</taxon>
        <taxon>Craniata</taxon>
        <taxon>Vertebrata</taxon>
        <taxon>Euteleostomi</taxon>
        <taxon>Actinopterygii</taxon>
        <taxon>Neopterygii</taxon>
        <taxon>Teleostei</taxon>
        <taxon>Ostariophysi</taxon>
        <taxon>Cypriniformes</taxon>
        <taxon>Cyprinidae</taxon>
        <taxon>Labeoninae</taxon>
        <taxon>Labeonini</taxon>
        <taxon>Labeo</taxon>
    </lineage>
</organism>
<reference evidence="1 2" key="1">
    <citation type="submission" date="2022-01" db="EMBL/GenBank/DDBJ databases">
        <title>A high-quality chromosome-level genome assembly of rohu carp, Labeo rohita.</title>
        <authorList>
            <person name="Arick M.A. II"/>
            <person name="Hsu C.-Y."/>
            <person name="Magbanua Z."/>
            <person name="Pechanova O."/>
            <person name="Grover C."/>
            <person name="Miller E."/>
            <person name="Thrash A."/>
            <person name="Ezzel L."/>
            <person name="Alam S."/>
            <person name="Benzie J."/>
            <person name="Hamilton M."/>
            <person name="Karsi A."/>
            <person name="Lawrence M.L."/>
            <person name="Peterson D.G."/>
        </authorList>
    </citation>
    <scope>NUCLEOTIDE SEQUENCE [LARGE SCALE GENOMIC DNA]</scope>
    <source>
        <strain evidence="2">BAU-BD-2019</strain>
        <tissue evidence="1">Blood</tissue>
    </source>
</reference>
<gene>
    <name evidence="1" type="ORF">H4Q32_012224</name>
</gene>
<comment type="caution">
    <text evidence="1">The sequence shown here is derived from an EMBL/GenBank/DDBJ whole genome shotgun (WGS) entry which is preliminary data.</text>
</comment>
<dbReference type="Gene3D" id="2.60.40.10">
    <property type="entry name" value="Immunoglobulins"/>
    <property type="match status" value="1"/>
</dbReference>
<name>A0ABQ8MLD8_LABRO</name>
<dbReference type="InterPro" id="IPR013783">
    <property type="entry name" value="Ig-like_fold"/>
</dbReference>
<dbReference type="SUPFAM" id="SSF48726">
    <property type="entry name" value="Immunoglobulin"/>
    <property type="match status" value="1"/>
</dbReference>